<dbReference type="PROSITE" id="PS00610">
    <property type="entry name" value="NA_NEUROTRAN_SYMP_1"/>
    <property type="match status" value="1"/>
</dbReference>
<feature type="transmembrane region" description="Helical" evidence="7">
    <location>
        <begin position="357"/>
        <end position="379"/>
    </location>
</feature>
<gene>
    <name evidence="8" type="ORF">J3E07_001107</name>
</gene>
<name>A0A8J7RH13_METVO</name>
<feature type="transmembrane region" description="Helical" evidence="7">
    <location>
        <begin position="184"/>
        <end position="208"/>
    </location>
</feature>
<dbReference type="Pfam" id="PF00209">
    <property type="entry name" value="SNF"/>
    <property type="match status" value="2"/>
</dbReference>
<accession>A0A8J7RH13</accession>
<evidence type="ECO:0000313" key="8">
    <source>
        <dbReference type="EMBL" id="MBP2201682.1"/>
    </source>
</evidence>
<evidence type="ECO:0000256" key="2">
    <source>
        <dbReference type="ARBA" id="ARBA00022448"/>
    </source>
</evidence>
<dbReference type="AlphaFoldDB" id="A0A8J7RH13"/>
<organism evidence="8 9">
    <name type="scientific">Methanococcus voltae</name>
    <dbReference type="NCBI Taxonomy" id="2188"/>
    <lineage>
        <taxon>Archaea</taxon>
        <taxon>Methanobacteriati</taxon>
        <taxon>Methanobacteriota</taxon>
        <taxon>Methanomada group</taxon>
        <taxon>Methanococci</taxon>
        <taxon>Methanococcales</taxon>
        <taxon>Methanococcaceae</taxon>
        <taxon>Methanococcus</taxon>
    </lineage>
</organism>
<evidence type="ECO:0000256" key="3">
    <source>
        <dbReference type="ARBA" id="ARBA00022692"/>
    </source>
</evidence>
<dbReference type="GO" id="GO:0016020">
    <property type="term" value="C:membrane"/>
    <property type="evidence" value="ECO:0007669"/>
    <property type="project" value="UniProtKB-SubCell"/>
</dbReference>
<comment type="subcellular location">
    <subcellularLocation>
        <location evidence="1">Membrane</location>
        <topology evidence="1">Multi-pass membrane protein</topology>
    </subcellularLocation>
</comment>
<evidence type="ECO:0000256" key="4">
    <source>
        <dbReference type="ARBA" id="ARBA00022989"/>
    </source>
</evidence>
<reference evidence="8" key="1">
    <citation type="submission" date="2021-03" db="EMBL/GenBank/DDBJ databases">
        <title>Genomic Encyclopedia of Type Strains, Phase IV (KMG-V): Genome sequencing to study the core and pangenomes of soil and plant-associated prokaryotes.</title>
        <authorList>
            <person name="Whitman W."/>
        </authorList>
    </citation>
    <scope>NUCLEOTIDE SEQUENCE</scope>
    <source>
        <strain evidence="8">C4</strain>
    </source>
</reference>
<protein>
    <recommendedName>
        <fullName evidence="6">Transporter</fullName>
    </recommendedName>
</protein>
<keyword evidence="2 6" id="KW-0813">Transport</keyword>
<dbReference type="PANTHER" id="PTHR42948:SF1">
    <property type="entry name" value="TRANSPORTER"/>
    <property type="match status" value="1"/>
</dbReference>
<feature type="transmembrane region" description="Helical" evidence="7">
    <location>
        <begin position="43"/>
        <end position="64"/>
    </location>
</feature>
<feature type="transmembrane region" description="Helical" evidence="7">
    <location>
        <begin position="460"/>
        <end position="480"/>
    </location>
</feature>
<evidence type="ECO:0000256" key="5">
    <source>
        <dbReference type="ARBA" id="ARBA00023136"/>
    </source>
</evidence>
<dbReference type="InterPro" id="IPR037272">
    <property type="entry name" value="SNS_sf"/>
</dbReference>
<keyword evidence="6" id="KW-0769">Symport</keyword>
<dbReference type="NCBIfam" id="NF037979">
    <property type="entry name" value="Na_transp"/>
    <property type="match status" value="1"/>
</dbReference>
<keyword evidence="3 6" id="KW-0812">Transmembrane</keyword>
<dbReference type="SUPFAM" id="SSF161070">
    <property type="entry name" value="SNF-like"/>
    <property type="match status" value="1"/>
</dbReference>
<dbReference type="OrthoDB" id="99721at2157"/>
<dbReference type="RefSeq" id="WP_209591165.1">
    <property type="nucleotide sequence ID" value="NZ_JAGGMU010000003.1"/>
</dbReference>
<evidence type="ECO:0000256" key="6">
    <source>
        <dbReference type="RuleBase" id="RU003732"/>
    </source>
</evidence>
<dbReference type="PRINTS" id="PR00176">
    <property type="entry name" value="NANEUSMPORT"/>
</dbReference>
<sequence length="514" mass="56604">MSAREQWGSNLGFIIAAIGSAVGLGNIWRFPYMAYENGGGAFLIPYIIGLFIVGVTVLALEFVIGHSTKGSAPLAWKRLNGKFEWLGWLSVFTAFIITTYYMAILGWGIAYLYQLLFIGIPADIGGFFFNDILQISSGPGEIGTFPLLSLISVVLAWVVTYVIINSGVKKGLERANKVFMPILFLMTVALVIRGFTLPGGIDGILLYVTPDFSKITNLKIWVDAFCQIFFSLSLGFGIMIAYSSYLPEKTDLTKSSLIVALSNSFYSLIVGLAVFGTLGYMAFQQNIPITEVVQQSITLAFVTFPTAISLMPFGREFGIIFFLSFVIAGISSALSLMESFSSAIIDKFQISRKKTSFIVTILGILGSLIFVTQSGLYWLDIVDNFISNVTLPLVGILEAIAAIWLFKGEKLVEYIDRLSPIKMGSLWKVFAGIITPVSLLVFLGFHTYSLITTGYGGYESIFVALGAAVIPAMLLGSIIFTSIPWKEKIQDWDSFNYNRFKEIAKEVLKKEEKI</sequence>
<dbReference type="InterPro" id="IPR000175">
    <property type="entry name" value="Na/ntran_symport"/>
</dbReference>
<dbReference type="PROSITE" id="PS50267">
    <property type="entry name" value="NA_NEUROTRAN_SYMP_3"/>
    <property type="match status" value="1"/>
</dbReference>
<feature type="transmembrane region" description="Helical" evidence="7">
    <location>
        <begin position="319"/>
        <end position="337"/>
    </location>
</feature>
<comment type="similarity">
    <text evidence="6">Belongs to the sodium:neurotransmitter symporter (SNF) (TC 2.A.22) family.</text>
</comment>
<keyword evidence="4 7" id="KW-1133">Transmembrane helix</keyword>
<dbReference type="EMBL" id="JAGGMV010000003">
    <property type="protein sequence ID" value="MBP2201682.1"/>
    <property type="molecule type" value="Genomic_DNA"/>
</dbReference>
<feature type="transmembrane region" description="Helical" evidence="7">
    <location>
        <begin position="426"/>
        <end position="448"/>
    </location>
</feature>
<dbReference type="GO" id="GO:0015293">
    <property type="term" value="F:symporter activity"/>
    <property type="evidence" value="ECO:0007669"/>
    <property type="project" value="UniProtKB-KW"/>
</dbReference>
<evidence type="ECO:0000313" key="9">
    <source>
        <dbReference type="Proteomes" id="UP000740329"/>
    </source>
</evidence>
<feature type="transmembrane region" description="Helical" evidence="7">
    <location>
        <begin position="85"/>
        <end position="105"/>
    </location>
</feature>
<feature type="transmembrane region" description="Helical" evidence="7">
    <location>
        <begin position="295"/>
        <end position="313"/>
    </location>
</feature>
<feature type="transmembrane region" description="Helical" evidence="7">
    <location>
        <begin position="220"/>
        <end position="245"/>
    </location>
</feature>
<proteinExistence type="inferred from homology"/>
<dbReference type="Proteomes" id="UP000740329">
    <property type="component" value="Unassembled WGS sequence"/>
</dbReference>
<feature type="transmembrane region" description="Helical" evidence="7">
    <location>
        <begin position="265"/>
        <end position="283"/>
    </location>
</feature>
<evidence type="ECO:0000256" key="1">
    <source>
        <dbReference type="ARBA" id="ARBA00004141"/>
    </source>
</evidence>
<feature type="transmembrane region" description="Helical" evidence="7">
    <location>
        <begin position="145"/>
        <end position="164"/>
    </location>
</feature>
<feature type="transmembrane region" description="Helical" evidence="7">
    <location>
        <begin position="111"/>
        <end position="133"/>
    </location>
</feature>
<feature type="transmembrane region" description="Helical" evidence="7">
    <location>
        <begin position="385"/>
        <end position="406"/>
    </location>
</feature>
<dbReference type="PANTHER" id="PTHR42948">
    <property type="entry name" value="TRANSPORTER"/>
    <property type="match status" value="1"/>
</dbReference>
<dbReference type="CDD" id="cd10334">
    <property type="entry name" value="SLC6sbd_u1"/>
    <property type="match status" value="1"/>
</dbReference>
<keyword evidence="5 7" id="KW-0472">Membrane</keyword>
<comment type="caution">
    <text evidence="8">The sequence shown here is derived from an EMBL/GenBank/DDBJ whole genome shotgun (WGS) entry which is preliminary data.</text>
</comment>
<evidence type="ECO:0000256" key="7">
    <source>
        <dbReference type="SAM" id="Phobius"/>
    </source>
</evidence>
<feature type="transmembrane region" description="Helical" evidence="7">
    <location>
        <begin position="12"/>
        <end position="31"/>
    </location>
</feature>